<evidence type="ECO:0000256" key="3">
    <source>
        <dbReference type="PIRSR" id="PIRSR004848-1"/>
    </source>
</evidence>
<organism evidence="6 7">
    <name type="scientific">Acuticoccus sediminis</name>
    <dbReference type="NCBI Taxonomy" id="2184697"/>
    <lineage>
        <taxon>Bacteria</taxon>
        <taxon>Pseudomonadati</taxon>
        <taxon>Pseudomonadota</taxon>
        <taxon>Alphaproteobacteria</taxon>
        <taxon>Hyphomicrobiales</taxon>
        <taxon>Amorphaceae</taxon>
        <taxon>Acuticoccus</taxon>
    </lineage>
</organism>
<dbReference type="GO" id="GO:0030170">
    <property type="term" value="F:pyridoxal phosphate binding"/>
    <property type="evidence" value="ECO:0007669"/>
    <property type="project" value="UniProtKB-UniRule"/>
</dbReference>
<evidence type="ECO:0000256" key="1">
    <source>
        <dbReference type="ARBA" id="ARBA00022898"/>
    </source>
</evidence>
<feature type="domain" description="Alanine racemase N-terminal" evidence="5">
    <location>
        <begin position="20"/>
        <end position="224"/>
    </location>
</feature>
<dbReference type="NCBIfam" id="TIGR00044">
    <property type="entry name" value="YggS family pyridoxal phosphate-dependent enzyme"/>
    <property type="match status" value="1"/>
</dbReference>
<dbReference type="OrthoDB" id="9804072at2"/>
<feature type="modified residue" description="N6-(pyridoxal phosphate)lysine" evidence="2 3">
    <location>
        <position position="41"/>
    </location>
</feature>
<comment type="function">
    <text evidence="2">Pyridoxal 5'-phosphate (PLP)-binding protein, which is involved in PLP homeostasis.</text>
</comment>
<name>A0A8B2NX02_9HYPH</name>
<dbReference type="Proteomes" id="UP000249590">
    <property type="component" value="Unassembled WGS sequence"/>
</dbReference>
<dbReference type="HAMAP" id="MF_02087">
    <property type="entry name" value="PLP_homeostasis"/>
    <property type="match status" value="1"/>
</dbReference>
<evidence type="ECO:0000313" key="7">
    <source>
        <dbReference type="Proteomes" id="UP000249590"/>
    </source>
</evidence>
<comment type="similarity">
    <text evidence="2 4">Belongs to the pyridoxal phosphate-binding protein YggS/PROSC family.</text>
</comment>
<comment type="caution">
    <text evidence="6">The sequence shown here is derived from an EMBL/GenBank/DDBJ whole genome shotgun (WGS) entry which is preliminary data.</text>
</comment>
<sequence length="229" mass="24257">MTGEVSEAGVAERLTVVQRSIAEAMKRAGRTDVVDLVAVTKTFEAAHVRPALVAGQRIVGENRVQEAKAKWPALREEFPDIELHLLGPLQSNKARDAVALFDVIESVDRERIAEAIAKAAEAVGRMPRCMVQVNIGREPQKAGAEPEEAAALVERCKALGLAVIGLMAIPPVDEAPGPHFAALKAMADGMGLPTSMGMSGDYEEAIAHGARWVRVGSAIFGSRPPVAPA</sequence>
<dbReference type="SUPFAM" id="SSF51419">
    <property type="entry name" value="PLP-binding barrel"/>
    <property type="match status" value="1"/>
</dbReference>
<dbReference type="EMBL" id="QHHQ01000001">
    <property type="protein sequence ID" value="RAI03371.1"/>
    <property type="molecule type" value="Genomic_DNA"/>
</dbReference>
<evidence type="ECO:0000259" key="5">
    <source>
        <dbReference type="Pfam" id="PF01168"/>
    </source>
</evidence>
<dbReference type="PANTHER" id="PTHR10146:SF14">
    <property type="entry name" value="PYRIDOXAL PHOSPHATE HOMEOSTASIS PROTEIN"/>
    <property type="match status" value="1"/>
</dbReference>
<keyword evidence="7" id="KW-1185">Reference proteome</keyword>
<reference evidence="6 7" key="1">
    <citation type="submission" date="2018-05" db="EMBL/GenBank/DDBJ databases">
        <title>Acuticoccus sediminis sp. nov., isolated from deep-sea sediment of Indian Ocean.</title>
        <authorList>
            <person name="Liu X."/>
            <person name="Lai Q."/>
            <person name="Du Y."/>
            <person name="Sun F."/>
            <person name="Zhang X."/>
            <person name="Wang S."/>
            <person name="Shao Z."/>
        </authorList>
    </citation>
    <scope>NUCLEOTIDE SEQUENCE [LARGE SCALE GENOMIC DNA]</scope>
    <source>
        <strain evidence="6 7">PTG4-2</strain>
    </source>
</reference>
<evidence type="ECO:0000313" key="6">
    <source>
        <dbReference type="EMBL" id="RAI03371.1"/>
    </source>
</evidence>
<dbReference type="CDD" id="cd00635">
    <property type="entry name" value="PLPDE_III_YBL036c_like"/>
    <property type="match status" value="1"/>
</dbReference>
<dbReference type="InterPro" id="IPR029066">
    <property type="entry name" value="PLP-binding_barrel"/>
</dbReference>
<dbReference type="Gene3D" id="3.20.20.10">
    <property type="entry name" value="Alanine racemase"/>
    <property type="match status" value="1"/>
</dbReference>
<dbReference type="InterPro" id="IPR001608">
    <property type="entry name" value="Ala_racemase_N"/>
</dbReference>
<gene>
    <name evidence="6" type="ORF">DLJ53_02305</name>
</gene>
<dbReference type="RefSeq" id="WP_111341990.1">
    <property type="nucleotide sequence ID" value="NZ_QHHQ01000001.1"/>
</dbReference>
<proteinExistence type="inferred from homology"/>
<dbReference type="PANTHER" id="PTHR10146">
    <property type="entry name" value="PROLINE SYNTHETASE CO-TRANSCRIBED BACTERIAL HOMOLOG PROTEIN"/>
    <property type="match status" value="1"/>
</dbReference>
<dbReference type="FunFam" id="3.20.20.10:FF:000018">
    <property type="entry name" value="Pyridoxal phosphate homeostasis protein"/>
    <property type="match status" value="1"/>
</dbReference>
<dbReference type="PIRSF" id="PIRSF004848">
    <property type="entry name" value="YBL036c_PLPDEIII"/>
    <property type="match status" value="1"/>
</dbReference>
<dbReference type="Pfam" id="PF01168">
    <property type="entry name" value="Ala_racemase_N"/>
    <property type="match status" value="1"/>
</dbReference>
<protein>
    <recommendedName>
        <fullName evidence="2">Pyridoxal phosphate homeostasis protein</fullName>
        <shortName evidence="2">PLP homeostasis protein</shortName>
    </recommendedName>
</protein>
<evidence type="ECO:0000256" key="2">
    <source>
        <dbReference type="HAMAP-Rule" id="MF_02087"/>
    </source>
</evidence>
<dbReference type="AlphaFoldDB" id="A0A8B2NX02"/>
<comment type="cofactor">
    <cofactor evidence="3">
        <name>pyridoxal 5'-phosphate</name>
        <dbReference type="ChEBI" id="CHEBI:597326"/>
    </cofactor>
</comment>
<keyword evidence="1 2" id="KW-0663">Pyridoxal phosphate</keyword>
<dbReference type="InterPro" id="IPR011078">
    <property type="entry name" value="PyrdxlP_homeostasis"/>
</dbReference>
<accession>A0A8B2NX02</accession>
<evidence type="ECO:0000256" key="4">
    <source>
        <dbReference type="RuleBase" id="RU004514"/>
    </source>
</evidence>